<protein>
    <submittedName>
        <fullName evidence="2">Uncharacterized protein</fullName>
    </submittedName>
</protein>
<reference evidence="2 3" key="1">
    <citation type="submission" date="2023-02" db="EMBL/GenBank/DDBJ databases">
        <title>LHISI_Scaffold_Assembly.</title>
        <authorList>
            <person name="Stuart O.P."/>
            <person name="Cleave R."/>
            <person name="Magrath M.J.L."/>
            <person name="Mikheyev A.S."/>
        </authorList>
    </citation>
    <scope>NUCLEOTIDE SEQUENCE [LARGE SCALE GENOMIC DNA]</scope>
    <source>
        <strain evidence="2">Daus_M_001</strain>
        <tissue evidence="2">Leg muscle</tissue>
    </source>
</reference>
<dbReference type="EMBL" id="JARBHB010000011">
    <property type="protein sequence ID" value="KAJ8872320.1"/>
    <property type="molecule type" value="Genomic_DNA"/>
</dbReference>
<gene>
    <name evidence="2" type="ORF">PR048_025924</name>
</gene>
<proteinExistence type="predicted"/>
<feature type="region of interest" description="Disordered" evidence="1">
    <location>
        <begin position="1"/>
        <end position="52"/>
    </location>
</feature>
<organism evidence="2 3">
    <name type="scientific">Dryococelus australis</name>
    <dbReference type="NCBI Taxonomy" id="614101"/>
    <lineage>
        <taxon>Eukaryota</taxon>
        <taxon>Metazoa</taxon>
        <taxon>Ecdysozoa</taxon>
        <taxon>Arthropoda</taxon>
        <taxon>Hexapoda</taxon>
        <taxon>Insecta</taxon>
        <taxon>Pterygota</taxon>
        <taxon>Neoptera</taxon>
        <taxon>Polyneoptera</taxon>
        <taxon>Phasmatodea</taxon>
        <taxon>Verophasmatodea</taxon>
        <taxon>Anareolatae</taxon>
        <taxon>Phasmatidae</taxon>
        <taxon>Eurycanthinae</taxon>
        <taxon>Dryococelus</taxon>
    </lineage>
</organism>
<evidence type="ECO:0000256" key="1">
    <source>
        <dbReference type="SAM" id="MobiDB-lite"/>
    </source>
</evidence>
<evidence type="ECO:0000313" key="2">
    <source>
        <dbReference type="EMBL" id="KAJ8872320.1"/>
    </source>
</evidence>
<feature type="compositionally biased region" description="Basic and acidic residues" evidence="1">
    <location>
        <begin position="8"/>
        <end position="24"/>
    </location>
</feature>
<dbReference type="Proteomes" id="UP001159363">
    <property type="component" value="Chromosome 10"/>
</dbReference>
<evidence type="ECO:0000313" key="3">
    <source>
        <dbReference type="Proteomes" id="UP001159363"/>
    </source>
</evidence>
<sequence>MRVIEASMEQRRNEGTGEAGDPRENPPTNDIVSGRGGRAVSPLASHQGGSIPGRVIGFSQEGILPDDALGRRVFSGISPFLPPFHSGAAPNSPHYTLIGSQDIDI</sequence>
<comment type="caution">
    <text evidence="2">The sequence shown here is derived from an EMBL/GenBank/DDBJ whole genome shotgun (WGS) entry which is preliminary data.</text>
</comment>
<accession>A0ABQ9GJX8</accession>
<name>A0ABQ9GJX8_9NEOP</name>
<keyword evidence="3" id="KW-1185">Reference proteome</keyword>